<dbReference type="Proteomes" id="UP001549320">
    <property type="component" value="Unassembled WGS sequence"/>
</dbReference>
<name>A0ABV2QHI0_9BURK</name>
<comment type="caution">
    <text evidence="2">The sequence shown here is derived from an EMBL/GenBank/DDBJ whole genome shotgun (WGS) entry which is preliminary data.</text>
</comment>
<dbReference type="SUPFAM" id="SSF63433">
    <property type="entry name" value="Fumarylacetoacetate hydrolase, FAH, N-terminal domain"/>
    <property type="match status" value="1"/>
</dbReference>
<keyword evidence="3" id="KW-1185">Reference proteome</keyword>
<sequence length="380" mass="41303">MTNIGLLKDLDASLIKACASDSLNTLMDLTPAQLSTLRLLLSRLLRHGGPDRSEVVSCLVDATNALMRMPADVRNFSDFFTSIHHASNTGRMLRPHAPLQPNFHHLPVGYHARSSTLRVSGTPLCRPCGQQIPKDMTEPVYEPSRRLDFECEVAIHIGRGNELGKPIRVDQADESIFGVSLLNDWSSRDLQTWESAPLGPFLAKSSLTTLSPWIVTTEALAPFRVAAVRRASNVPSPLPYLLDTKDQVNGGIDIQMEIYLQTEQGRERGLPATLISSPNFRDQYWTPAQMLAHQTSNGCVVEPGDIIGSGTVSGPVRDQLGCLLELTQGGTLPLELPTGELRAFLEDGDEVEIRGRCVANGAVPIGFGVCAGRIHPCQAG</sequence>
<protein>
    <submittedName>
        <fullName evidence="2">Fumarylacetoacetase</fullName>
        <ecNumber evidence="2">3.7.1.2</ecNumber>
    </submittedName>
</protein>
<keyword evidence="2" id="KW-0378">Hydrolase</keyword>
<dbReference type="SUPFAM" id="SSF56529">
    <property type="entry name" value="FAH"/>
    <property type="match status" value="1"/>
</dbReference>
<organism evidence="2 3">
    <name type="scientific">Ottowia thiooxydans</name>
    <dbReference type="NCBI Taxonomy" id="219182"/>
    <lineage>
        <taxon>Bacteria</taxon>
        <taxon>Pseudomonadati</taxon>
        <taxon>Pseudomonadota</taxon>
        <taxon>Betaproteobacteria</taxon>
        <taxon>Burkholderiales</taxon>
        <taxon>Comamonadaceae</taxon>
        <taxon>Ottowia</taxon>
    </lineage>
</organism>
<dbReference type="PANTHER" id="PTHR43069:SF2">
    <property type="entry name" value="FUMARYLACETOACETASE"/>
    <property type="match status" value="1"/>
</dbReference>
<dbReference type="NCBIfam" id="TIGR01266">
    <property type="entry name" value="fum_ac_acetase"/>
    <property type="match status" value="1"/>
</dbReference>
<dbReference type="InterPro" id="IPR005959">
    <property type="entry name" value="Fumarylacetoacetase"/>
</dbReference>
<accession>A0ABV2QHI0</accession>
<dbReference type="Pfam" id="PF01557">
    <property type="entry name" value="FAA_hydrolase"/>
    <property type="match status" value="1"/>
</dbReference>
<proteinExistence type="predicted"/>
<dbReference type="GO" id="GO:0004334">
    <property type="term" value="F:fumarylacetoacetase activity"/>
    <property type="evidence" value="ECO:0007669"/>
    <property type="project" value="UniProtKB-EC"/>
</dbReference>
<dbReference type="EMBL" id="JBEPSH010000021">
    <property type="protein sequence ID" value="MET4580494.1"/>
    <property type="molecule type" value="Genomic_DNA"/>
</dbReference>
<dbReference type="EC" id="3.7.1.2" evidence="2"/>
<dbReference type="InterPro" id="IPR036462">
    <property type="entry name" value="Fumarylacetoacetase_N_sf"/>
</dbReference>
<feature type="domain" description="Fumarylacetoacetase-like C-terminal" evidence="1">
    <location>
        <begin position="100"/>
        <end position="371"/>
    </location>
</feature>
<evidence type="ECO:0000259" key="1">
    <source>
        <dbReference type="Pfam" id="PF01557"/>
    </source>
</evidence>
<reference evidence="2 3" key="1">
    <citation type="submission" date="2024-06" db="EMBL/GenBank/DDBJ databases">
        <title>Sorghum-associated microbial communities from plants grown in Nebraska, USA.</title>
        <authorList>
            <person name="Schachtman D."/>
        </authorList>
    </citation>
    <scope>NUCLEOTIDE SEQUENCE [LARGE SCALE GENOMIC DNA]</scope>
    <source>
        <strain evidence="2 3">2709</strain>
    </source>
</reference>
<evidence type="ECO:0000313" key="2">
    <source>
        <dbReference type="EMBL" id="MET4580494.1"/>
    </source>
</evidence>
<evidence type="ECO:0000313" key="3">
    <source>
        <dbReference type="Proteomes" id="UP001549320"/>
    </source>
</evidence>
<dbReference type="InterPro" id="IPR011234">
    <property type="entry name" value="Fumarylacetoacetase-like_C"/>
</dbReference>
<gene>
    <name evidence="2" type="ORF">ABIE13_005641</name>
</gene>
<dbReference type="PANTHER" id="PTHR43069">
    <property type="entry name" value="FUMARYLACETOACETASE"/>
    <property type="match status" value="1"/>
</dbReference>
<dbReference type="Gene3D" id="3.90.850.10">
    <property type="entry name" value="Fumarylacetoacetase-like, C-terminal domain"/>
    <property type="match status" value="1"/>
</dbReference>
<dbReference type="InterPro" id="IPR036663">
    <property type="entry name" value="Fumarylacetoacetase_C_sf"/>
</dbReference>